<dbReference type="InterPro" id="IPR025857">
    <property type="entry name" value="MacB_PCD"/>
</dbReference>
<keyword evidence="5 6" id="KW-0472">Membrane</keyword>
<protein>
    <submittedName>
        <fullName evidence="9">ABC transporter permease</fullName>
    </submittedName>
</protein>
<organism evidence="9 10">
    <name type="scientific">Rhodovulum sulfidophilum</name>
    <name type="common">Rhodobacter sulfidophilus</name>
    <dbReference type="NCBI Taxonomy" id="35806"/>
    <lineage>
        <taxon>Bacteria</taxon>
        <taxon>Pseudomonadati</taxon>
        <taxon>Pseudomonadota</taxon>
        <taxon>Alphaproteobacteria</taxon>
        <taxon>Rhodobacterales</taxon>
        <taxon>Paracoccaceae</taxon>
        <taxon>Rhodovulum</taxon>
    </lineage>
</organism>
<proteinExistence type="predicted"/>
<keyword evidence="4 6" id="KW-1133">Transmembrane helix</keyword>
<reference evidence="9 10" key="1">
    <citation type="submission" date="2021-01" db="EMBL/GenBank/DDBJ databases">
        <title>Draft genomes of Rhodovulum sulfidophilum.</title>
        <authorList>
            <person name="Guzman M.S."/>
        </authorList>
    </citation>
    <scope>NUCLEOTIDE SEQUENCE [LARGE SCALE GENOMIC DNA]</scope>
    <source>
        <strain evidence="9 10">AB35</strain>
    </source>
</reference>
<comment type="subcellular location">
    <subcellularLocation>
        <location evidence="1">Cell membrane</location>
        <topology evidence="1">Multi-pass membrane protein</topology>
    </subcellularLocation>
</comment>
<feature type="transmembrane region" description="Helical" evidence="6">
    <location>
        <begin position="259"/>
        <end position="283"/>
    </location>
</feature>
<dbReference type="RefSeq" id="WP_202249384.1">
    <property type="nucleotide sequence ID" value="NZ_JAESJJ010000014.1"/>
</dbReference>
<sequence length="460" mass="47999">MKLAVAARIARRELRGGLRGFYVFLACLALGVAAIAAVGSVRESIEAGLTREGAALLGGDAEMTLTYRFASDEERAWMEGVSEALSEVVDFRSMVAVRHDGETERGLTQVKAVDDAYPLYGQVALDPPMPLDRAIAGNGAVMERVLADRLGLEPGDSFRLGTADYTLSAVLLREPDGAGAGFGLGPRLILRKAALEPSGLLAPGTLYEVKYRLKLPPGHDIAALERAAESRFADRGVRWRDARNGAPGMTRFVDRMASFLVLVGLAGLAVGGVGVSAAVRAYIDGKTEVVAILKTLGAEGSTILAVYLMQIGALAGLGIAIGLGLGALLPLAAGPFLAAQLPVPAEFTVHAGPLAEAALYGVLTALLFTLWPLARTEEMRAAALFRDASGRVRAWPRLRYVAATLGLAAALIGTAAWFSGVPKLAFWAAAGILGALGLLVLAAAGLRRIARAAARARALD</sequence>
<dbReference type="EMBL" id="JAESJJ010000014">
    <property type="protein sequence ID" value="MBL3609488.1"/>
    <property type="molecule type" value="Genomic_DNA"/>
</dbReference>
<feature type="transmembrane region" description="Helical" evidence="6">
    <location>
        <begin position="357"/>
        <end position="374"/>
    </location>
</feature>
<evidence type="ECO:0000256" key="1">
    <source>
        <dbReference type="ARBA" id="ARBA00004651"/>
    </source>
</evidence>
<accession>A0ABS1RV15</accession>
<dbReference type="InterPro" id="IPR038766">
    <property type="entry name" value="Membrane_comp_ABC_pdt"/>
</dbReference>
<evidence type="ECO:0000256" key="6">
    <source>
        <dbReference type="SAM" id="Phobius"/>
    </source>
</evidence>
<evidence type="ECO:0000259" key="7">
    <source>
        <dbReference type="Pfam" id="PF02687"/>
    </source>
</evidence>
<dbReference type="PANTHER" id="PTHR30287">
    <property type="entry name" value="MEMBRANE COMPONENT OF PREDICTED ABC SUPERFAMILY METABOLITE UPTAKE TRANSPORTER"/>
    <property type="match status" value="1"/>
</dbReference>
<evidence type="ECO:0000256" key="2">
    <source>
        <dbReference type="ARBA" id="ARBA00022475"/>
    </source>
</evidence>
<evidence type="ECO:0000313" key="9">
    <source>
        <dbReference type="EMBL" id="MBL3609488.1"/>
    </source>
</evidence>
<dbReference type="Pfam" id="PF12704">
    <property type="entry name" value="MacB_PCD"/>
    <property type="match status" value="1"/>
</dbReference>
<feature type="domain" description="MacB-like periplasmic core" evidence="8">
    <location>
        <begin position="26"/>
        <end position="229"/>
    </location>
</feature>
<keyword evidence="10" id="KW-1185">Reference proteome</keyword>
<keyword evidence="2" id="KW-1003">Cell membrane</keyword>
<evidence type="ECO:0000259" key="8">
    <source>
        <dbReference type="Pfam" id="PF12704"/>
    </source>
</evidence>
<keyword evidence="3 6" id="KW-0812">Transmembrane</keyword>
<evidence type="ECO:0000256" key="5">
    <source>
        <dbReference type="ARBA" id="ARBA00023136"/>
    </source>
</evidence>
<feature type="domain" description="ABC3 transporter permease C-terminal" evidence="7">
    <location>
        <begin position="263"/>
        <end position="375"/>
    </location>
</feature>
<dbReference type="Proteomes" id="UP000604473">
    <property type="component" value="Unassembled WGS sequence"/>
</dbReference>
<dbReference type="InterPro" id="IPR003838">
    <property type="entry name" value="ABC3_permease_C"/>
</dbReference>
<evidence type="ECO:0000313" key="10">
    <source>
        <dbReference type="Proteomes" id="UP000604473"/>
    </source>
</evidence>
<name>A0ABS1RV15_RHOSU</name>
<feature type="transmembrane region" description="Helical" evidence="6">
    <location>
        <begin position="400"/>
        <end position="418"/>
    </location>
</feature>
<comment type="caution">
    <text evidence="9">The sequence shown here is derived from an EMBL/GenBank/DDBJ whole genome shotgun (WGS) entry which is preliminary data.</text>
</comment>
<feature type="transmembrane region" description="Helical" evidence="6">
    <location>
        <begin position="20"/>
        <end position="41"/>
    </location>
</feature>
<evidence type="ECO:0000256" key="3">
    <source>
        <dbReference type="ARBA" id="ARBA00022692"/>
    </source>
</evidence>
<gene>
    <name evidence="9" type="ORF">JMM60_11870</name>
</gene>
<feature type="transmembrane region" description="Helical" evidence="6">
    <location>
        <begin position="315"/>
        <end position="337"/>
    </location>
</feature>
<feature type="non-terminal residue" evidence="9">
    <location>
        <position position="460"/>
    </location>
</feature>
<feature type="transmembrane region" description="Helical" evidence="6">
    <location>
        <begin position="424"/>
        <end position="446"/>
    </location>
</feature>
<dbReference type="Pfam" id="PF02687">
    <property type="entry name" value="FtsX"/>
    <property type="match status" value="1"/>
</dbReference>
<dbReference type="PANTHER" id="PTHR30287:SF1">
    <property type="entry name" value="INNER MEMBRANE PROTEIN"/>
    <property type="match status" value="1"/>
</dbReference>
<evidence type="ECO:0000256" key="4">
    <source>
        <dbReference type="ARBA" id="ARBA00022989"/>
    </source>
</evidence>